<keyword evidence="4" id="KW-0274">FAD</keyword>
<evidence type="ECO:0000313" key="8">
    <source>
        <dbReference type="Proteomes" id="UP001219933"/>
    </source>
</evidence>
<sequence>MSTFRDIVIIGAGAFGASTALELARLGHRVTVLERTSNSSAADSAASSDINKIIRADYDKCIDLWRSHPLYSRYYHEVGVFFRSGAAVPQEPLWVTKGVQNAIAGITGFQNKSAIKNAMPKAVILKQADDVIKVFPEIVRGDLGEACVRFNGQSGYFNPIGGWAESGDATRSVLLEAQRHGAVVYPNAEVISLVYDGYVNCKPRVAGVRTADGRVFNADHVILAAGSWTPHVLRLFQLHLEREVMRPSAHCVLMIKIDPETSVKYEKTPVTFNMSNGFYSFPPNKDGILKCALHTLGDAHPQPQEHSGNGYPHSDEHPFLQTMHEEIKRLYPKICLEGPEKNAEVHATRICWYCDTRDENFLIDFHPLVDGLLVASGDSGHGFKFLPVLGRLIMSRLFHIDNDSEVSPDIGLSAHQRKVFSFDHHFNINDKLHVVTSSDSTRLSTGMSAPAIIVPFDSKL</sequence>
<reference evidence="7" key="1">
    <citation type="submission" date="2023-03" db="EMBL/GenBank/DDBJ databases">
        <title>Mating type loci evolution in Malassezia.</title>
        <authorList>
            <person name="Coelho M.A."/>
        </authorList>
    </citation>
    <scope>NUCLEOTIDE SEQUENCE</scope>
    <source>
        <strain evidence="7">CBS 11721</strain>
    </source>
</reference>
<accession>A0AAF0J4V1</accession>
<evidence type="ECO:0000313" key="7">
    <source>
        <dbReference type="EMBL" id="WFD33822.1"/>
    </source>
</evidence>
<dbReference type="GO" id="GO:0050660">
    <property type="term" value="F:flavin adenine dinucleotide binding"/>
    <property type="evidence" value="ECO:0007669"/>
    <property type="project" value="InterPro"/>
</dbReference>
<dbReference type="Proteomes" id="UP001219933">
    <property type="component" value="Chromosome 1"/>
</dbReference>
<evidence type="ECO:0000259" key="6">
    <source>
        <dbReference type="Pfam" id="PF01266"/>
    </source>
</evidence>
<dbReference type="PANTHER" id="PTHR10961">
    <property type="entry name" value="PEROXISOMAL SARCOSINE OXIDASE"/>
    <property type="match status" value="1"/>
</dbReference>
<dbReference type="InterPro" id="IPR006076">
    <property type="entry name" value="FAD-dep_OxRdtase"/>
</dbReference>
<dbReference type="PANTHER" id="PTHR10961:SF46">
    <property type="entry name" value="PEROXISOMAL SARCOSINE OXIDASE"/>
    <property type="match status" value="1"/>
</dbReference>
<evidence type="ECO:0000256" key="5">
    <source>
        <dbReference type="ARBA" id="ARBA00023002"/>
    </source>
</evidence>
<organism evidence="7 8">
    <name type="scientific">Malassezia cuniculi</name>
    <dbReference type="NCBI Taxonomy" id="948313"/>
    <lineage>
        <taxon>Eukaryota</taxon>
        <taxon>Fungi</taxon>
        <taxon>Dikarya</taxon>
        <taxon>Basidiomycota</taxon>
        <taxon>Ustilaginomycotina</taxon>
        <taxon>Malasseziomycetes</taxon>
        <taxon>Malasseziales</taxon>
        <taxon>Malasseziaceae</taxon>
        <taxon>Malassezia</taxon>
    </lineage>
</organism>
<gene>
    <name evidence="7" type="ORF">MCUN1_000642</name>
</gene>
<protein>
    <recommendedName>
        <fullName evidence="6">FAD dependent oxidoreductase domain-containing protein</fullName>
    </recommendedName>
</protein>
<evidence type="ECO:0000256" key="4">
    <source>
        <dbReference type="ARBA" id="ARBA00022827"/>
    </source>
</evidence>
<keyword evidence="8" id="KW-1185">Reference proteome</keyword>
<evidence type="ECO:0000256" key="2">
    <source>
        <dbReference type="ARBA" id="ARBA00010989"/>
    </source>
</evidence>
<dbReference type="Pfam" id="PF01266">
    <property type="entry name" value="DAO"/>
    <property type="match status" value="1"/>
</dbReference>
<dbReference type="Gene3D" id="3.30.9.10">
    <property type="entry name" value="D-Amino Acid Oxidase, subunit A, domain 2"/>
    <property type="match status" value="1"/>
</dbReference>
<comment type="cofactor">
    <cofactor evidence="1">
        <name>FAD</name>
        <dbReference type="ChEBI" id="CHEBI:57692"/>
    </cofactor>
</comment>
<keyword evidence="5" id="KW-0560">Oxidoreductase</keyword>
<dbReference type="EMBL" id="CP119877">
    <property type="protein sequence ID" value="WFD33822.1"/>
    <property type="molecule type" value="Genomic_DNA"/>
</dbReference>
<dbReference type="GO" id="GO:0050031">
    <property type="term" value="F:L-pipecolate oxidase activity"/>
    <property type="evidence" value="ECO:0007669"/>
    <property type="project" value="TreeGrafter"/>
</dbReference>
<comment type="similarity">
    <text evidence="2">Belongs to the MSOX/MTOX family.</text>
</comment>
<dbReference type="Gene3D" id="3.50.50.60">
    <property type="entry name" value="FAD/NAD(P)-binding domain"/>
    <property type="match status" value="1"/>
</dbReference>
<evidence type="ECO:0000256" key="3">
    <source>
        <dbReference type="ARBA" id="ARBA00022630"/>
    </source>
</evidence>
<dbReference type="SUPFAM" id="SSF51905">
    <property type="entry name" value="FAD/NAD(P)-binding domain"/>
    <property type="match status" value="1"/>
</dbReference>
<dbReference type="GO" id="GO:0008115">
    <property type="term" value="F:sarcosine oxidase activity"/>
    <property type="evidence" value="ECO:0007669"/>
    <property type="project" value="TreeGrafter"/>
</dbReference>
<dbReference type="AlphaFoldDB" id="A0AAF0J4V1"/>
<proteinExistence type="inferred from homology"/>
<dbReference type="InterPro" id="IPR045170">
    <property type="entry name" value="MTOX"/>
</dbReference>
<keyword evidence="3" id="KW-0285">Flavoprotein</keyword>
<evidence type="ECO:0000256" key="1">
    <source>
        <dbReference type="ARBA" id="ARBA00001974"/>
    </source>
</evidence>
<dbReference type="InterPro" id="IPR036188">
    <property type="entry name" value="FAD/NAD-bd_sf"/>
</dbReference>
<dbReference type="GO" id="GO:0004657">
    <property type="term" value="F:proline dehydrogenase activity"/>
    <property type="evidence" value="ECO:0007669"/>
    <property type="project" value="TreeGrafter"/>
</dbReference>
<name>A0AAF0J4V1_9BASI</name>
<feature type="domain" description="FAD dependent oxidoreductase" evidence="6">
    <location>
        <begin position="6"/>
        <end position="394"/>
    </location>
</feature>